<keyword evidence="9 11" id="KW-0057">Aromatic amino acid biosynthesis</keyword>
<organism evidence="12 14">
    <name type="scientific">Brochothrix thermosphacta</name>
    <name type="common">Microbacterium thermosphactum</name>
    <dbReference type="NCBI Taxonomy" id="2756"/>
    <lineage>
        <taxon>Bacteria</taxon>
        <taxon>Bacillati</taxon>
        <taxon>Bacillota</taxon>
        <taxon>Bacilli</taxon>
        <taxon>Bacillales</taxon>
        <taxon>Listeriaceae</taxon>
        <taxon>Brochothrix</taxon>
    </lineage>
</organism>
<keyword evidence="6 11" id="KW-0547">Nucleotide-binding</keyword>
<protein>
    <recommendedName>
        <fullName evidence="3 11">Shikimate kinase</fullName>
        <shortName evidence="11">SK</shortName>
        <ecNumber evidence="3 11">2.7.1.71</ecNumber>
    </recommendedName>
</protein>
<accession>A0A1D2KQ33</accession>
<dbReference type="InterPro" id="IPR023000">
    <property type="entry name" value="Shikimate_kinase_CS"/>
</dbReference>
<dbReference type="GO" id="GO:0000287">
    <property type="term" value="F:magnesium ion binding"/>
    <property type="evidence" value="ECO:0007669"/>
    <property type="project" value="UniProtKB-UniRule"/>
</dbReference>
<dbReference type="GO" id="GO:0005524">
    <property type="term" value="F:ATP binding"/>
    <property type="evidence" value="ECO:0007669"/>
    <property type="project" value="UniProtKB-UniRule"/>
</dbReference>
<dbReference type="KEGG" id="bths:CNY62_03045"/>
<comment type="catalytic activity">
    <reaction evidence="10 11">
        <text>shikimate + ATP = 3-phosphoshikimate + ADP + H(+)</text>
        <dbReference type="Rhea" id="RHEA:13121"/>
        <dbReference type="ChEBI" id="CHEBI:15378"/>
        <dbReference type="ChEBI" id="CHEBI:30616"/>
        <dbReference type="ChEBI" id="CHEBI:36208"/>
        <dbReference type="ChEBI" id="CHEBI:145989"/>
        <dbReference type="ChEBI" id="CHEBI:456216"/>
        <dbReference type="EC" id="2.7.1.71"/>
    </reaction>
</comment>
<dbReference type="OrthoDB" id="9800332at2"/>
<reference evidence="12 14" key="1">
    <citation type="submission" date="2017-09" db="EMBL/GenBank/DDBJ databases">
        <title>Complete Genome Sequences of Two Strains of the Meat Spoilage Bacterium Brochothrix thermosphacta Isolated from Ground Chicken.</title>
        <authorList>
            <person name="Paoli G.C."/>
            <person name="Wijey C."/>
            <person name="Chen C.-Y."/>
            <person name="Nguyen L."/>
            <person name="Yan X."/>
            <person name="Irwin P.L."/>
        </authorList>
    </citation>
    <scope>NUCLEOTIDE SEQUENCE [LARGE SCALE GENOMIC DNA]</scope>
    <source>
        <strain evidence="12 14">BI</strain>
    </source>
</reference>
<dbReference type="PROSITE" id="PS01128">
    <property type="entry name" value="SHIKIMATE_KINASE"/>
    <property type="match status" value="1"/>
</dbReference>
<evidence type="ECO:0000313" key="14">
    <source>
        <dbReference type="Proteomes" id="UP000243591"/>
    </source>
</evidence>
<evidence type="ECO:0000256" key="11">
    <source>
        <dbReference type="HAMAP-Rule" id="MF_00109"/>
    </source>
</evidence>
<evidence type="ECO:0000313" key="13">
    <source>
        <dbReference type="EMBL" id="SPP30807.1"/>
    </source>
</evidence>
<dbReference type="Proteomes" id="UP000243591">
    <property type="component" value="Chromosome"/>
</dbReference>
<comment type="caution">
    <text evidence="11">Lacks conserved residue(s) required for the propagation of feature annotation.</text>
</comment>
<comment type="subcellular location">
    <subcellularLocation>
        <location evidence="11">Cytoplasm</location>
    </subcellularLocation>
</comment>
<dbReference type="EMBL" id="CP023483">
    <property type="protein sequence ID" value="ATF25456.1"/>
    <property type="molecule type" value="Genomic_DNA"/>
</dbReference>
<dbReference type="PRINTS" id="PR01100">
    <property type="entry name" value="SHIKIMTKNASE"/>
</dbReference>
<feature type="binding site" evidence="11">
    <location>
        <position position="123"/>
    </location>
    <ligand>
        <name>ATP</name>
        <dbReference type="ChEBI" id="CHEBI:30616"/>
    </ligand>
</feature>
<keyword evidence="14" id="KW-1185">Reference proteome</keyword>
<gene>
    <name evidence="11 13" type="primary">aroK</name>
    <name evidence="13" type="ORF">BTBSAS_90021</name>
    <name evidence="12" type="ORF">CNY62_03045</name>
</gene>
<comment type="subunit">
    <text evidence="11">Monomer.</text>
</comment>
<dbReference type="Pfam" id="PF01202">
    <property type="entry name" value="SKI"/>
    <property type="match status" value="1"/>
</dbReference>
<evidence type="ECO:0000256" key="5">
    <source>
        <dbReference type="ARBA" id="ARBA00022679"/>
    </source>
</evidence>
<keyword evidence="8 11" id="KW-0067">ATP-binding</keyword>
<dbReference type="SUPFAM" id="SSF52540">
    <property type="entry name" value="P-loop containing nucleoside triphosphate hydrolases"/>
    <property type="match status" value="1"/>
</dbReference>
<dbReference type="CDD" id="cd00464">
    <property type="entry name" value="SK"/>
    <property type="match status" value="1"/>
</dbReference>
<evidence type="ECO:0000256" key="2">
    <source>
        <dbReference type="ARBA" id="ARBA00006997"/>
    </source>
</evidence>
<dbReference type="GO" id="GO:0008652">
    <property type="term" value="P:amino acid biosynthetic process"/>
    <property type="evidence" value="ECO:0007669"/>
    <property type="project" value="UniProtKB-KW"/>
</dbReference>
<keyword evidence="5 11" id="KW-0808">Transferase</keyword>
<evidence type="ECO:0000313" key="12">
    <source>
        <dbReference type="EMBL" id="ATF25456.1"/>
    </source>
</evidence>
<keyword evidence="4 11" id="KW-0028">Amino-acid biosynthesis</keyword>
<reference evidence="13" key="3">
    <citation type="submission" date="2018-04" db="EMBL/GenBank/DDBJ databases">
        <authorList>
            <person name="Go L.Y."/>
            <person name="Mitchell J.A."/>
        </authorList>
    </citation>
    <scope>NUCLEOTIDE SEQUENCE</scope>
    <source>
        <strain evidence="13">BSAS1 3</strain>
    </source>
</reference>
<evidence type="ECO:0000256" key="6">
    <source>
        <dbReference type="ARBA" id="ARBA00022741"/>
    </source>
</evidence>
<reference evidence="15" key="2">
    <citation type="submission" date="2018-04" db="EMBL/GenBank/DDBJ databases">
        <authorList>
            <person name="Illikoud N."/>
        </authorList>
    </citation>
    <scope>NUCLEOTIDE SEQUENCE [LARGE SCALE GENOMIC DNA]</scope>
</reference>
<proteinExistence type="inferred from homology"/>
<comment type="pathway">
    <text evidence="1 11">Metabolic intermediate biosynthesis; chorismate biosynthesis; chorismate from D-erythrose 4-phosphate and phosphoenolpyruvate: step 5/7.</text>
</comment>
<evidence type="ECO:0000256" key="4">
    <source>
        <dbReference type="ARBA" id="ARBA00022605"/>
    </source>
</evidence>
<dbReference type="GeneID" id="66537996"/>
<evidence type="ECO:0000256" key="3">
    <source>
        <dbReference type="ARBA" id="ARBA00012154"/>
    </source>
</evidence>
<dbReference type="RefSeq" id="WP_029091822.1">
    <property type="nucleotide sequence ID" value="NZ_CBCPHX010000005.1"/>
</dbReference>
<dbReference type="UniPathway" id="UPA00053">
    <property type="reaction ID" value="UER00088"/>
</dbReference>
<dbReference type="InterPro" id="IPR031322">
    <property type="entry name" value="Shikimate/glucono_kinase"/>
</dbReference>
<evidence type="ECO:0000256" key="9">
    <source>
        <dbReference type="ARBA" id="ARBA00023141"/>
    </source>
</evidence>
<evidence type="ECO:0000256" key="10">
    <source>
        <dbReference type="ARBA" id="ARBA00048567"/>
    </source>
</evidence>
<keyword evidence="11" id="KW-0460">Magnesium</keyword>
<feature type="binding site" evidence="11">
    <location>
        <begin position="15"/>
        <end position="20"/>
    </location>
    <ligand>
        <name>ATP</name>
        <dbReference type="ChEBI" id="CHEBI:30616"/>
    </ligand>
</feature>
<dbReference type="GO" id="GO:0005829">
    <property type="term" value="C:cytosol"/>
    <property type="evidence" value="ECO:0007669"/>
    <property type="project" value="TreeGrafter"/>
</dbReference>
<dbReference type="PANTHER" id="PTHR21087">
    <property type="entry name" value="SHIKIMATE KINASE"/>
    <property type="match status" value="1"/>
</dbReference>
<feature type="binding site" evidence="11">
    <location>
        <position position="19"/>
    </location>
    <ligand>
        <name>Mg(2+)</name>
        <dbReference type="ChEBI" id="CHEBI:18420"/>
    </ligand>
</feature>
<dbReference type="InterPro" id="IPR027417">
    <property type="entry name" value="P-loop_NTPase"/>
</dbReference>
<feature type="binding site" evidence="11">
    <location>
        <position position="141"/>
    </location>
    <ligand>
        <name>substrate</name>
    </ligand>
</feature>
<name>A0A1D2KQ33_BROTH</name>
<dbReference type="HAMAP" id="MF_00109">
    <property type="entry name" value="Shikimate_kinase"/>
    <property type="match status" value="1"/>
</dbReference>
<sequence>MKTQNKTIVLVGFMGVGKTTIGKKVAKALDLTFNDSDKLVEEKVGLTVKEIFDVHGEIYFRGLEEAMILSCLSEDQPQVLALGGGAFINDRIREVCIEKGDAIFLKISWEEWKKRADDLRPTRPLLQKNSEDEIHTLFEARQQLYSQAPTTIVTDNLTIEEIVEAIQQR</sequence>
<feature type="binding site" evidence="11">
    <location>
        <position position="61"/>
    </location>
    <ligand>
        <name>substrate</name>
    </ligand>
</feature>
<dbReference type="EMBL" id="OUNC01000083">
    <property type="protein sequence ID" value="SPP30807.1"/>
    <property type="molecule type" value="Genomic_DNA"/>
</dbReference>
<comment type="function">
    <text evidence="11">Catalyzes the specific phosphorylation of the 3-hydroxyl group of shikimic acid using ATP as a cosubstrate.</text>
</comment>
<dbReference type="GO" id="GO:0009073">
    <property type="term" value="P:aromatic amino acid family biosynthetic process"/>
    <property type="evidence" value="ECO:0007669"/>
    <property type="project" value="UniProtKB-KW"/>
</dbReference>
<dbReference type="GO" id="GO:0004765">
    <property type="term" value="F:shikimate kinase activity"/>
    <property type="evidence" value="ECO:0007669"/>
    <property type="project" value="UniProtKB-UniRule"/>
</dbReference>
<dbReference type="InterPro" id="IPR000623">
    <property type="entry name" value="Shikimate_kinase/TSH1"/>
</dbReference>
<evidence type="ECO:0000256" key="7">
    <source>
        <dbReference type="ARBA" id="ARBA00022777"/>
    </source>
</evidence>
<evidence type="ECO:0000256" key="8">
    <source>
        <dbReference type="ARBA" id="ARBA00022840"/>
    </source>
</evidence>
<dbReference type="EC" id="2.7.1.71" evidence="3 11"/>
<keyword evidence="11" id="KW-0479">Metal-binding</keyword>
<dbReference type="Proteomes" id="UP000270190">
    <property type="component" value="Unassembled WGS sequence"/>
</dbReference>
<dbReference type="GO" id="GO:0009423">
    <property type="term" value="P:chorismate biosynthetic process"/>
    <property type="evidence" value="ECO:0007669"/>
    <property type="project" value="UniProtKB-UniRule"/>
</dbReference>
<comment type="cofactor">
    <cofactor evidence="11">
        <name>Mg(2+)</name>
        <dbReference type="ChEBI" id="CHEBI:18420"/>
    </cofactor>
    <text evidence="11">Binds 1 Mg(2+) ion per subunit.</text>
</comment>
<evidence type="ECO:0000256" key="1">
    <source>
        <dbReference type="ARBA" id="ARBA00004842"/>
    </source>
</evidence>
<comment type="similarity">
    <text evidence="2 11">Belongs to the shikimate kinase family.</text>
</comment>
<dbReference type="PANTHER" id="PTHR21087:SF16">
    <property type="entry name" value="SHIKIMATE KINASE 1, CHLOROPLASTIC"/>
    <property type="match status" value="1"/>
</dbReference>
<dbReference type="AlphaFoldDB" id="A0A1D2KQ33"/>
<dbReference type="STRING" id="2756.BFR44_00835"/>
<feature type="binding site" evidence="11">
    <location>
        <position position="37"/>
    </location>
    <ligand>
        <name>substrate</name>
    </ligand>
</feature>
<evidence type="ECO:0000313" key="15">
    <source>
        <dbReference type="Proteomes" id="UP000270190"/>
    </source>
</evidence>
<dbReference type="Gene3D" id="3.40.50.300">
    <property type="entry name" value="P-loop containing nucleotide triphosphate hydrolases"/>
    <property type="match status" value="1"/>
</dbReference>
<keyword evidence="11" id="KW-0963">Cytoplasm</keyword>
<keyword evidence="7 11" id="KW-0418">Kinase</keyword>
<feature type="binding site" evidence="11">
    <location>
        <position position="84"/>
    </location>
    <ligand>
        <name>substrate</name>
    </ligand>
</feature>